<organism evidence="4">
    <name type="scientific">Fagus sylvatica</name>
    <name type="common">Beechnut</name>
    <dbReference type="NCBI Taxonomy" id="28930"/>
    <lineage>
        <taxon>Eukaryota</taxon>
        <taxon>Viridiplantae</taxon>
        <taxon>Streptophyta</taxon>
        <taxon>Embryophyta</taxon>
        <taxon>Tracheophyta</taxon>
        <taxon>Spermatophyta</taxon>
        <taxon>Magnoliopsida</taxon>
        <taxon>eudicotyledons</taxon>
        <taxon>Gunneridae</taxon>
        <taxon>Pentapetalae</taxon>
        <taxon>rosids</taxon>
        <taxon>fabids</taxon>
        <taxon>Fagales</taxon>
        <taxon>Fagaceae</taxon>
        <taxon>Fagus</taxon>
    </lineage>
</organism>
<feature type="domain" description="SMARCC C-terminal" evidence="3">
    <location>
        <begin position="295"/>
        <end position="339"/>
    </location>
</feature>
<dbReference type="PANTHER" id="PTHR12802">
    <property type="entry name" value="SWI/SNF COMPLEX-RELATED"/>
    <property type="match status" value="1"/>
</dbReference>
<dbReference type="EMBL" id="OIVN01000468">
    <property type="protein sequence ID" value="SPC80731.1"/>
    <property type="molecule type" value="Genomic_DNA"/>
</dbReference>
<dbReference type="AlphaFoldDB" id="A0A2N9F1I2"/>
<evidence type="ECO:0000256" key="1">
    <source>
        <dbReference type="ARBA" id="ARBA00023242"/>
    </source>
</evidence>
<protein>
    <recommendedName>
        <fullName evidence="3">SMARCC C-terminal domain-containing protein</fullName>
    </recommendedName>
</protein>
<dbReference type="Pfam" id="PF16495">
    <property type="entry name" value="SWIRM-assoc_1"/>
    <property type="match status" value="2"/>
</dbReference>
<evidence type="ECO:0000259" key="3">
    <source>
        <dbReference type="Pfam" id="PF16495"/>
    </source>
</evidence>
<dbReference type="PANTHER" id="PTHR12802:SF61">
    <property type="entry name" value="SWI_SNF COMPLEX SUBUNIT SWI3C"/>
    <property type="match status" value="1"/>
</dbReference>
<sequence>MTLMENTCNILLVRVQPSGRRLVKWDHIWLAVRNLKLFNEAILGRWLWRFGEERGALWRRVIALKYGSEVRNDSVHWRLYFIRAVQDWELETISSFLDPLYSTKVKGNGEDTICWQPSLQKGFKEGDRSTSLLARLLWVRLTPCDLEVHSSLFDVVCLEGKKQSKSRGVAFLASAVGPRIAAACAHASLAALSEEKGLSASGSILQIEGSGHEENSGSWGQNEAKVPLSAEKVKAAAKVGLAAAATKAKLFADHEEREIQRLSANIINHQFHGDEALVFCTVWIEGLLDGTLYILKLKRLELKLKQFAEVETFLMKECEQVERTRQRIAAERARMISARFGSAGVTSPMSLPGVGPSMVNNNASNNRQQMISASPSQPSIPGYNNNQPVHPHMPFMPRQQMFGLGPRLPMSAIQQSSTPNVMFNTSGNVQPTLNHPMLRPVSGTSSSLG</sequence>
<reference evidence="4" key="1">
    <citation type="submission" date="2018-02" db="EMBL/GenBank/DDBJ databases">
        <authorList>
            <person name="Cohen D.B."/>
            <person name="Kent A.D."/>
        </authorList>
    </citation>
    <scope>NUCLEOTIDE SEQUENCE</scope>
</reference>
<evidence type="ECO:0000313" key="4">
    <source>
        <dbReference type="EMBL" id="SPC80731.1"/>
    </source>
</evidence>
<feature type="domain" description="SMARCC C-terminal" evidence="3">
    <location>
        <begin position="239"/>
        <end position="271"/>
    </location>
</feature>
<proteinExistence type="predicted"/>
<feature type="region of interest" description="Disordered" evidence="2">
    <location>
        <begin position="426"/>
        <end position="449"/>
    </location>
</feature>
<keyword evidence="1" id="KW-0539">Nucleus</keyword>
<gene>
    <name evidence="4" type="ORF">FSB_LOCUS8613</name>
</gene>
<evidence type="ECO:0000256" key="2">
    <source>
        <dbReference type="SAM" id="MobiDB-lite"/>
    </source>
</evidence>
<accession>A0A2N9F1I2</accession>
<dbReference type="InterPro" id="IPR032451">
    <property type="entry name" value="SMARCC_C"/>
</dbReference>
<name>A0A2N9F1I2_FAGSY</name>